<evidence type="ECO:0000256" key="3">
    <source>
        <dbReference type="ARBA" id="ARBA00022448"/>
    </source>
</evidence>
<reference evidence="14 15" key="1">
    <citation type="submission" date="2024-09" db="EMBL/GenBank/DDBJ databases">
        <title>Draft genome sequence of Candidatus Magnetaquicoccaceae bacterium FCR-1.</title>
        <authorList>
            <person name="Shimoshige H."/>
            <person name="Shimamura S."/>
            <person name="Taoka A."/>
            <person name="Kobayashi H."/>
            <person name="Maekawa T."/>
        </authorList>
    </citation>
    <scope>NUCLEOTIDE SEQUENCE [LARGE SCALE GENOMIC DNA]</scope>
    <source>
        <strain evidence="14 15">FCR-1</strain>
    </source>
</reference>
<dbReference type="PANTHER" id="PTHR38831">
    <property type="entry name" value="TYPE II SECRETION SYSTEM PROTEIN K"/>
    <property type="match status" value="1"/>
</dbReference>
<dbReference type="Pfam" id="PF03934">
    <property type="entry name" value="T2SSK"/>
    <property type="match status" value="1"/>
</dbReference>
<keyword evidence="5 10" id="KW-0997">Cell inner membrane</keyword>
<evidence type="ECO:0000256" key="1">
    <source>
        <dbReference type="ARBA" id="ARBA00004533"/>
    </source>
</evidence>
<dbReference type="InterPro" id="IPR049031">
    <property type="entry name" value="T2SSK_SAM-like_1st"/>
</dbReference>
<dbReference type="Pfam" id="PF21687">
    <property type="entry name" value="T2SSK_1st"/>
    <property type="match status" value="1"/>
</dbReference>
<keyword evidence="8 11" id="KW-1133">Transmembrane helix</keyword>
<keyword evidence="9 10" id="KW-0472">Membrane</keyword>
<dbReference type="EMBL" id="BAAFGK010000002">
    <property type="protein sequence ID" value="GAB0056247.1"/>
    <property type="molecule type" value="Genomic_DNA"/>
</dbReference>
<protein>
    <recommendedName>
        <fullName evidence="10">Type II secretion system protein K</fullName>
    </recommendedName>
</protein>
<evidence type="ECO:0000256" key="2">
    <source>
        <dbReference type="ARBA" id="ARBA00007246"/>
    </source>
</evidence>
<dbReference type="RefSeq" id="WP_420903960.1">
    <property type="nucleotide sequence ID" value="NZ_BAAFGK010000002.1"/>
</dbReference>
<keyword evidence="4 10" id="KW-1003">Cell membrane</keyword>
<evidence type="ECO:0000313" key="14">
    <source>
        <dbReference type="EMBL" id="GAB0056247.1"/>
    </source>
</evidence>
<dbReference type="InterPro" id="IPR038072">
    <property type="entry name" value="GspK_central_sf"/>
</dbReference>
<proteinExistence type="inferred from homology"/>
<dbReference type="SUPFAM" id="SSF54523">
    <property type="entry name" value="Pili subunits"/>
    <property type="match status" value="1"/>
</dbReference>
<name>A0ABQ0C5U6_9PROT</name>
<evidence type="ECO:0000259" key="12">
    <source>
        <dbReference type="Pfam" id="PF03934"/>
    </source>
</evidence>
<evidence type="ECO:0000256" key="6">
    <source>
        <dbReference type="ARBA" id="ARBA00022692"/>
    </source>
</evidence>
<comment type="similarity">
    <text evidence="2 10">Belongs to the GSP K family.</text>
</comment>
<keyword evidence="6 11" id="KW-0812">Transmembrane</keyword>
<feature type="transmembrane region" description="Helical" evidence="11">
    <location>
        <begin position="53"/>
        <end position="73"/>
    </location>
</feature>
<dbReference type="InterPro" id="IPR045584">
    <property type="entry name" value="Pilin-like"/>
</dbReference>
<evidence type="ECO:0000256" key="9">
    <source>
        <dbReference type="ARBA" id="ARBA00023136"/>
    </source>
</evidence>
<evidence type="ECO:0000313" key="15">
    <source>
        <dbReference type="Proteomes" id="UP001628193"/>
    </source>
</evidence>
<keyword evidence="15" id="KW-1185">Reference proteome</keyword>
<gene>
    <name evidence="14" type="primary">xcpX</name>
    <name evidence="14" type="ORF">SIID45300_00552</name>
</gene>
<evidence type="ECO:0000259" key="13">
    <source>
        <dbReference type="Pfam" id="PF21687"/>
    </source>
</evidence>
<dbReference type="Gene3D" id="3.30.1300.30">
    <property type="entry name" value="GSPII I/J protein-like"/>
    <property type="match status" value="1"/>
</dbReference>
<dbReference type="PANTHER" id="PTHR38831:SF1">
    <property type="entry name" value="TYPE II SECRETION SYSTEM PROTEIN K-RELATED"/>
    <property type="match status" value="1"/>
</dbReference>
<feature type="domain" description="T2SS protein K first SAM-like" evidence="13">
    <location>
        <begin position="146"/>
        <end position="248"/>
    </location>
</feature>
<evidence type="ECO:0000256" key="7">
    <source>
        <dbReference type="ARBA" id="ARBA00022927"/>
    </source>
</evidence>
<dbReference type="NCBIfam" id="NF037980">
    <property type="entry name" value="T2SS_GspK"/>
    <property type="match status" value="1"/>
</dbReference>
<evidence type="ECO:0000256" key="10">
    <source>
        <dbReference type="PIRNR" id="PIRNR002786"/>
    </source>
</evidence>
<sequence length="352" mass="38318">MSPGAHLFCRVEAARTEAPGWRAGIRQTMDVRAPGWRAGIRQTVDARAGGRGAALLTALLIVSVAVALATSLLSAQHLEIRASANLLDRDRGMQFALGGEAWAMGILNRDAADSQYDHLNETWAGTPPPVPVTGGSATGRIIDLHGRFNLNNLLLDGKQSPNDWARFERLLKVVGLEPRVAFAVMDWIDPDGLVSGPGGAEEETYLGRRPPYRPANRFFVSTSELRLVAGFNEEMTTRLLPFVTALPERTEININTAPIELLMTLVENMTRAEAQVFDDKRRRENGYKSVSALLEEPSLKGKGVLSAGLTVNSRYFLVESEVTLGRGRTLLSSVLLRGGGHAKVVRRTREGG</sequence>
<comment type="subcellular location">
    <subcellularLocation>
        <location evidence="1 10">Cell inner membrane</location>
    </subcellularLocation>
</comment>
<dbReference type="InterPro" id="IPR049179">
    <property type="entry name" value="T2SSK_SAM-like_2nd"/>
</dbReference>
<dbReference type="InterPro" id="IPR005628">
    <property type="entry name" value="GspK"/>
</dbReference>
<accession>A0ABQ0C5U6</accession>
<evidence type="ECO:0000256" key="8">
    <source>
        <dbReference type="ARBA" id="ARBA00022989"/>
    </source>
</evidence>
<organism evidence="14 15">
    <name type="scientific">Candidatus Magnetaquiglobus chichijimensis</name>
    <dbReference type="NCBI Taxonomy" id="3141448"/>
    <lineage>
        <taxon>Bacteria</taxon>
        <taxon>Pseudomonadati</taxon>
        <taxon>Pseudomonadota</taxon>
        <taxon>Magnetococcia</taxon>
        <taxon>Magnetococcales</taxon>
        <taxon>Candidatus Magnetaquicoccaceae</taxon>
        <taxon>Candidatus Magnetaquiglobus</taxon>
    </lineage>
</organism>
<dbReference type="Proteomes" id="UP001628193">
    <property type="component" value="Unassembled WGS sequence"/>
</dbReference>
<dbReference type="SUPFAM" id="SSF158544">
    <property type="entry name" value="GspK insert domain-like"/>
    <property type="match status" value="1"/>
</dbReference>
<keyword evidence="7" id="KW-0653">Protein transport</keyword>
<comment type="caution">
    <text evidence="14">The sequence shown here is derived from an EMBL/GenBank/DDBJ whole genome shotgun (WGS) entry which is preliminary data.</text>
</comment>
<feature type="domain" description="T2SS protein K second SAM-like" evidence="12">
    <location>
        <begin position="252"/>
        <end position="312"/>
    </location>
</feature>
<dbReference type="Gene3D" id="1.10.40.60">
    <property type="entry name" value="EpsJ-like"/>
    <property type="match status" value="2"/>
</dbReference>
<keyword evidence="3 10" id="KW-0813">Transport</keyword>
<evidence type="ECO:0000256" key="11">
    <source>
        <dbReference type="SAM" id="Phobius"/>
    </source>
</evidence>
<evidence type="ECO:0000256" key="5">
    <source>
        <dbReference type="ARBA" id="ARBA00022519"/>
    </source>
</evidence>
<dbReference type="PIRSF" id="PIRSF002786">
    <property type="entry name" value="XcpX"/>
    <property type="match status" value="1"/>
</dbReference>
<evidence type="ECO:0000256" key="4">
    <source>
        <dbReference type="ARBA" id="ARBA00022475"/>
    </source>
</evidence>